<dbReference type="Proteomes" id="UP000052232">
    <property type="component" value="Unassembled WGS sequence"/>
</dbReference>
<dbReference type="STRING" id="1420583.V473_07990"/>
<dbReference type="Gene3D" id="3.40.630.30">
    <property type="match status" value="1"/>
</dbReference>
<evidence type="ECO:0000256" key="3">
    <source>
        <dbReference type="ARBA" id="ARBA00017677"/>
    </source>
</evidence>
<dbReference type="EC" id="2.3.1.82" evidence="2 9"/>
<evidence type="ECO:0000256" key="2">
    <source>
        <dbReference type="ARBA" id="ARBA00012888"/>
    </source>
</evidence>
<dbReference type="Pfam" id="PF00583">
    <property type="entry name" value="Acetyltransf_1"/>
    <property type="match status" value="1"/>
</dbReference>
<evidence type="ECO:0000256" key="7">
    <source>
        <dbReference type="ARBA" id="ARBA00029660"/>
    </source>
</evidence>
<dbReference type="GO" id="GO:0046677">
    <property type="term" value="P:response to antibiotic"/>
    <property type="evidence" value="ECO:0007669"/>
    <property type="project" value="UniProtKB-KW"/>
</dbReference>
<evidence type="ECO:0000256" key="1">
    <source>
        <dbReference type="ARBA" id="ARBA00011738"/>
    </source>
</evidence>
<evidence type="ECO:0000256" key="9">
    <source>
        <dbReference type="PIRNR" id="PIRNR000452"/>
    </source>
</evidence>
<sequence>MSGPAARIARVAAVHAPSWVRMRAALWPDASVADHHDHIADMMANGGDLVAFVALDDRGDAIAFVEASLRRDYVNGCDTSPVVFVEGLYVTPAMRHEGIAKALIDAVEGWGLAMGCTEMASDSDIAHLASHAFHHAAGFIETERVVYFRKVIG</sequence>
<keyword evidence="6 9" id="KW-0012">Acyltransferase</keyword>
<dbReference type="PROSITE" id="PS51186">
    <property type="entry name" value="GNAT"/>
    <property type="match status" value="1"/>
</dbReference>
<evidence type="ECO:0000313" key="12">
    <source>
        <dbReference type="Proteomes" id="UP000052232"/>
    </source>
</evidence>
<proteinExistence type="predicted"/>
<name>A0A0J8AV74_9SPHN</name>
<dbReference type="GO" id="GO:0047663">
    <property type="term" value="F:aminoglycoside 6'-N-acetyltransferase activity"/>
    <property type="evidence" value="ECO:0007669"/>
    <property type="project" value="UniProtKB-EC"/>
</dbReference>
<evidence type="ECO:0000256" key="6">
    <source>
        <dbReference type="ARBA" id="ARBA00023315"/>
    </source>
</evidence>
<dbReference type="SUPFAM" id="SSF55729">
    <property type="entry name" value="Acyl-CoA N-acyltransferases (Nat)"/>
    <property type="match status" value="1"/>
</dbReference>
<accession>A0A0J8AV74</accession>
<dbReference type="InterPro" id="IPR016181">
    <property type="entry name" value="Acyl_CoA_acyltransferase"/>
</dbReference>
<comment type="subunit">
    <text evidence="1 9">Homodimer.</text>
</comment>
<dbReference type="PATRIC" id="fig|1420583.3.peg.1605"/>
<keyword evidence="4 9" id="KW-0808">Transferase</keyword>
<dbReference type="EMBL" id="JACT01000001">
    <property type="protein sequence ID" value="KMS58090.1"/>
    <property type="molecule type" value="Genomic_DNA"/>
</dbReference>
<organism evidence="11 12">
    <name type="scientific">Sphingobium cupriresistens LL01</name>
    <dbReference type="NCBI Taxonomy" id="1420583"/>
    <lineage>
        <taxon>Bacteria</taxon>
        <taxon>Pseudomonadati</taxon>
        <taxon>Pseudomonadota</taxon>
        <taxon>Alphaproteobacteria</taxon>
        <taxon>Sphingomonadales</taxon>
        <taxon>Sphingomonadaceae</taxon>
        <taxon>Sphingobium</taxon>
    </lineage>
</organism>
<keyword evidence="5 9" id="KW-0046">Antibiotic resistance</keyword>
<comment type="catalytic activity">
    <reaction evidence="8 9">
        <text>kanamycin B + acetyl-CoA = N(6')-acetylkanamycin B + CoA + H(+)</text>
        <dbReference type="Rhea" id="RHEA:16449"/>
        <dbReference type="ChEBI" id="CHEBI:15378"/>
        <dbReference type="ChEBI" id="CHEBI:57287"/>
        <dbReference type="ChEBI" id="CHEBI:57288"/>
        <dbReference type="ChEBI" id="CHEBI:58390"/>
        <dbReference type="ChEBI" id="CHEBI:58549"/>
        <dbReference type="EC" id="2.3.1.82"/>
    </reaction>
</comment>
<evidence type="ECO:0000256" key="4">
    <source>
        <dbReference type="ARBA" id="ARBA00022679"/>
    </source>
</evidence>
<dbReference type="AlphaFoldDB" id="A0A0J8AV74"/>
<comment type="function">
    <text evidence="9">Catalyzes the transfer of an acetyl group from acetyl-CoA to the 6'-amino group of aminoglycoside molecules conferring resistance to antibiotics containing the purpurosamine ring.</text>
</comment>
<comment type="caution">
    <text evidence="11">The sequence shown here is derived from an EMBL/GenBank/DDBJ whole genome shotgun (WGS) entry which is preliminary data.</text>
</comment>
<dbReference type="InterPro" id="IPR050832">
    <property type="entry name" value="Bact_Acetyltransf"/>
</dbReference>
<evidence type="ECO:0000256" key="5">
    <source>
        <dbReference type="ARBA" id="ARBA00023251"/>
    </source>
</evidence>
<dbReference type="RefSeq" id="WP_066602222.1">
    <property type="nucleotide sequence ID" value="NZ_KQ130434.1"/>
</dbReference>
<keyword evidence="12" id="KW-1185">Reference proteome</keyword>
<dbReference type="InterPro" id="IPR000182">
    <property type="entry name" value="GNAT_dom"/>
</dbReference>
<dbReference type="PIRSF" id="PIRSF000452">
    <property type="entry name" value="6-N-acetyltransf"/>
    <property type="match status" value="1"/>
</dbReference>
<protein>
    <recommendedName>
        <fullName evidence="3 9">Aminoglycoside N(6')-acetyltransferase type 1</fullName>
        <ecNumber evidence="2 9">2.3.1.82</ecNumber>
    </recommendedName>
    <alternativeName>
        <fullName evidence="7 9">Aminoglycoside resistance protein</fullName>
    </alternativeName>
</protein>
<gene>
    <name evidence="11" type="ORF">V473_07990</name>
</gene>
<evidence type="ECO:0000256" key="8">
    <source>
        <dbReference type="ARBA" id="ARBA00048923"/>
    </source>
</evidence>
<dbReference type="InterPro" id="IPR024170">
    <property type="entry name" value="Aminoglycoside_N6-AcTrfrase"/>
</dbReference>
<dbReference type="CDD" id="cd04301">
    <property type="entry name" value="NAT_SF"/>
    <property type="match status" value="1"/>
</dbReference>
<reference evidence="11 12" key="1">
    <citation type="journal article" date="2015" name="G3 (Bethesda)">
        <title>Insights into Ongoing Evolution of the Hexachlorocyclohexane Catabolic Pathway from Comparative Genomics of Ten Sphingomonadaceae Strains.</title>
        <authorList>
            <person name="Pearce S.L."/>
            <person name="Oakeshott J.G."/>
            <person name="Pandey G."/>
        </authorList>
    </citation>
    <scope>NUCLEOTIDE SEQUENCE [LARGE SCALE GENOMIC DNA]</scope>
    <source>
        <strain evidence="11 12">LL01</strain>
    </source>
</reference>
<dbReference type="NCBIfam" id="NF043067">
    <property type="entry name" value="AAC_6p_group_E"/>
    <property type="match status" value="1"/>
</dbReference>
<evidence type="ECO:0000259" key="10">
    <source>
        <dbReference type="PROSITE" id="PS51186"/>
    </source>
</evidence>
<feature type="domain" description="N-acetyltransferase" evidence="10">
    <location>
        <begin position="6"/>
        <end position="153"/>
    </location>
</feature>
<evidence type="ECO:0000313" key="11">
    <source>
        <dbReference type="EMBL" id="KMS58090.1"/>
    </source>
</evidence>
<dbReference type="PANTHER" id="PTHR43877">
    <property type="entry name" value="AMINOALKYLPHOSPHONATE N-ACETYLTRANSFERASE-RELATED-RELATED"/>
    <property type="match status" value="1"/>
</dbReference>